<name>A0ABR8XXI3_9BACL</name>
<reference evidence="8 9" key="1">
    <citation type="submission" date="2020-08" db="EMBL/GenBank/DDBJ databases">
        <title>A Genomic Blueprint of the Chicken Gut Microbiome.</title>
        <authorList>
            <person name="Gilroy R."/>
            <person name="Ravi A."/>
            <person name="Getino M."/>
            <person name="Pursley I."/>
            <person name="Horton D.L."/>
            <person name="Alikhan N.-F."/>
            <person name="Baker D."/>
            <person name="Gharbi K."/>
            <person name="Hall N."/>
            <person name="Watson M."/>
            <person name="Adriaenssens E.M."/>
            <person name="Foster-Nyarko E."/>
            <person name="Jarju S."/>
            <person name="Secka A."/>
            <person name="Antonio M."/>
            <person name="Oren A."/>
            <person name="Chaudhuri R."/>
            <person name="La Ragione R.M."/>
            <person name="Hildebrand F."/>
            <person name="Pallen M.J."/>
        </authorList>
    </citation>
    <scope>NUCLEOTIDE SEQUENCE [LARGE SCALE GENOMIC DNA]</scope>
    <source>
        <strain evidence="8 9">A46</strain>
    </source>
</reference>
<sequence>MEEFDKVFEEAFEKESEEINAQLSQRIILALVGDVNSGKSSTINKLMNEEVAIVGAKPGETVKIKEIPYKENIVFVDTPGLDDVHKENSNVTLEYYKNADIILFFLNAAGTVLSDNELKNLKDISQTNNDIVIVLNKIDAAEDLPSLVKYIEDKTYNQYPIAPISSKTGENIEMLQKHLLNILRKKSKDILMGKHLKNRSSVANKWIVGAGASAAAVGASPIPGSDIIPITGIQVGMMLKLATLYDKPLSKDNAKELILATIVGNLGKSVFRQIVKFVPGAGSAVGASVAGATTLALGYAVKYMYENNIEIDAEHLKSIYSMFLAKQNS</sequence>
<evidence type="ECO:0000256" key="3">
    <source>
        <dbReference type="ARBA" id="ARBA00022741"/>
    </source>
</evidence>
<dbReference type="PANTHER" id="PTHR42714">
    <property type="entry name" value="TRNA MODIFICATION GTPASE GTPBP3"/>
    <property type="match status" value="1"/>
</dbReference>
<keyword evidence="2" id="KW-0812">Transmembrane</keyword>
<evidence type="ECO:0000313" key="8">
    <source>
        <dbReference type="EMBL" id="MBD8036644.1"/>
    </source>
</evidence>
<dbReference type="EMBL" id="JACSPZ010000003">
    <property type="protein sequence ID" value="MBD8036644.1"/>
    <property type="molecule type" value="Genomic_DNA"/>
</dbReference>
<organism evidence="8 9">
    <name type="scientific">Solibacillus faecavium</name>
    <dbReference type="NCBI Taxonomy" id="2762221"/>
    <lineage>
        <taxon>Bacteria</taxon>
        <taxon>Bacillati</taxon>
        <taxon>Bacillota</taxon>
        <taxon>Bacilli</taxon>
        <taxon>Bacillales</taxon>
        <taxon>Caryophanaceae</taxon>
        <taxon>Solibacillus</taxon>
    </lineage>
</organism>
<dbReference type="InterPro" id="IPR006073">
    <property type="entry name" value="GTP-bd"/>
</dbReference>
<comment type="subcellular location">
    <subcellularLocation>
        <location evidence="1">Membrane</location>
        <topology evidence="1">Multi-pass membrane protein</topology>
    </subcellularLocation>
</comment>
<dbReference type="InterPro" id="IPR005225">
    <property type="entry name" value="Small_GTP-bd"/>
</dbReference>
<dbReference type="CDD" id="cd00880">
    <property type="entry name" value="Era_like"/>
    <property type="match status" value="1"/>
</dbReference>
<dbReference type="PANTHER" id="PTHR42714:SF6">
    <property type="entry name" value="TRANSLATION INITIATION FACTOR IF-2"/>
    <property type="match status" value="1"/>
</dbReference>
<accession>A0ABR8XXI3</accession>
<proteinExistence type="predicted"/>
<evidence type="ECO:0000256" key="2">
    <source>
        <dbReference type="ARBA" id="ARBA00022692"/>
    </source>
</evidence>
<evidence type="ECO:0000259" key="7">
    <source>
        <dbReference type="Pfam" id="PF01926"/>
    </source>
</evidence>
<protein>
    <submittedName>
        <fullName evidence="8">50S ribosome-binding GTPase</fullName>
    </submittedName>
</protein>
<dbReference type="NCBIfam" id="TIGR00231">
    <property type="entry name" value="small_GTP"/>
    <property type="match status" value="1"/>
</dbReference>
<dbReference type="Proteomes" id="UP000619101">
    <property type="component" value="Unassembled WGS sequence"/>
</dbReference>
<feature type="domain" description="G" evidence="7">
    <location>
        <begin position="30"/>
        <end position="137"/>
    </location>
</feature>
<gene>
    <name evidence="8" type="ORF">H9635_07815</name>
</gene>
<evidence type="ECO:0000256" key="6">
    <source>
        <dbReference type="ARBA" id="ARBA00023136"/>
    </source>
</evidence>
<dbReference type="InterPro" id="IPR021147">
    <property type="entry name" value="DUF697"/>
</dbReference>
<dbReference type="Gene3D" id="3.40.50.300">
    <property type="entry name" value="P-loop containing nucleotide triphosphate hydrolases"/>
    <property type="match status" value="1"/>
</dbReference>
<dbReference type="Pfam" id="PF05128">
    <property type="entry name" value="DUF697"/>
    <property type="match status" value="1"/>
</dbReference>
<dbReference type="InterPro" id="IPR027417">
    <property type="entry name" value="P-loop_NTPase"/>
</dbReference>
<evidence type="ECO:0000313" key="9">
    <source>
        <dbReference type="Proteomes" id="UP000619101"/>
    </source>
</evidence>
<evidence type="ECO:0000256" key="4">
    <source>
        <dbReference type="ARBA" id="ARBA00022989"/>
    </source>
</evidence>
<dbReference type="Pfam" id="PF01926">
    <property type="entry name" value="MMR_HSR1"/>
    <property type="match status" value="1"/>
</dbReference>
<keyword evidence="6" id="KW-0472">Membrane</keyword>
<comment type="caution">
    <text evidence="8">The sequence shown here is derived from an EMBL/GenBank/DDBJ whole genome shotgun (WGS) entry which is preliminary data.</text>
</comment>
<evidence type="ECO:0000256" key="1">
    <source>
        <dbReference type="ARBA" id="ARBA00004141"/>
    </source>
</evidence>
<keyword evidence="3" id="KW-0547">Nucleotide-binding</keyword>
<keyword evidence="4" id="KW-1133">Transmembrane helix</keyword>
<keyword evidence="5" id="KW-0342">GTP-binding</keyword>
<evidence type="ECO:0000256" key="5">
    <source>
        <dbReference type="ARBA" id="ARBA00023134"/>
    </source>
</evidence>
<keyword evidence="9" id="KW-1185">Reference proteome</keyword>
<dbReference type="SUPFAM" id="SSF52540">
    <property type="entry name" value="P-loop containing nucleoside triphosphate hydrolases"/>
    <property type="match status" value="1"/>
</dbReference>